<evidence type="ECO:0000256" key="6">
    <source>
        <dbReference type="ARBA" id="ARBA00022777"/>
    </source>
</evidence>
<keyword evidence="5" id="KW-0547">Nucleotide-binding</keyword>
<evidence type="ECO:0000256" key="3">
    <source>
        <dbReference type="ARBA" id="ARBA00012054"/>
    </source>
</evidence>
<protein>
    <recommendedName>
        <fullName evidence="3">gluconokinase</fullName>
        <ecNumber evidence="3">2.7.1.12</ecNumber>
    </recommendedName>
</protein>
<name>A0ABY6R8L8_9ACTN</name>
<evidence type="ECO:0000256" key="2">
    <source>
        <dbReference type="ARBA" id="ARBA00008420"/>
    </source>
</evidence>
<dbReference type="InterPro" id="IPR008183">
    <property type="entry name" value="Aldose_1/G6P_1-epimerase"/>
</dbReference>
<dbReference type="Pfam" id="PF01263">
    <property type="entry name" value="Aldose_epim"/>
    <property type="match status" value="1"/>
</dbReference>
<comment type="similarity">
    <text evidence="2">Belongs to the gluconokinase GntK/GntV family.</text>
</comment>
<keyword evidence="4" id="KW-0808">Transferase</keyword>
<sequence length="509" mass="55031">MAREEATDRPPRLVLVVGVAGSGKSTVGRLLADRLGWTYQDADDFHSEAARARMAAGHALTDSDREPWLEAVGEWMDRATATGRRAVVACSALRREYRDKLLAGRPEAVLVYLHGSRELLESRLGARRGHFFPADLLDTQLAILQEPGPDEHPLVVEIDQPPEAVVTAVLSLMRRDSAVGLPAAASDTERAVRAGARDGPSEPPGPTGESWRLVRGAQSAVVVQLGGALRDYVVHGRPLLDAFPAGSAITGGRGQLLIPWPNRVGDGRYDFGGGSLQLPLTEVERNNAIHGLLRWTLWKPLARAEDALTLGTTLCPQPGYPFLVEVRVEYRLGPEGLRTTVHATNTGTGPAPYGVGQHPYLTVGTELVDSALLTVPARYRLRTDERGLPIGREPVDGTPYDFRTARPIGGLRLDTAFTGLDRAPDGRAVVRLAHPSGLRGVDLWLGEGTRYVQVYTGDTLAEPERRRRGVAVEAMSCPPDAFRSGTDLTLLEPGATHVLRWGLSPWGPP</sequence>
<evidence type="ECO:0000256" key="9">
    <source>
        <dbReference type="SAM" id="MobiDB-lite"/>
    </source>
</evidence>
<evidence type="ECO:0000256" key="8">
    <source>
        <dbReference type="ARBA" id="ARBA00048090"/>
    </source>
</evidence>
<dbReference type="EMBL" id="CP084204">
    <property type="protein sequence ID" value="UZX25957.1"/>
    <property type="molecule type" value="Genomic_DNA"/>
</dbReference>
<feature type="region of interest" description="Disordered" evidence="9">
    <location>
        <begin position="184"/>
        <end position="210"/>
    </location>
</feature>
<dbReference type="PANTHER" id="PTHR43442">
    <property type="entry name" value="GLUCONOKINASE-RELATED"/>
    <property type="match status" value="1"/>
</dbReference>
<dbReference type="CDD" id="cd02021">
    <property type="entry name" value="GntK"/>
    <property type="match status" value="1"/>
</dbReference>
<dbReference type="SUPFAM" id="SSF74650">
    <property type="entry name" value="Galactose mutarotase-like"/>
    <property type="match status" value="1"/>
</dbReference>
<evidence type="ECO:0000256" key="5">
    <source>
        <dbReference type="ARBA" id="ARBA00022741"/>
    </source>
</evidence>
<dbReference type="PRINTS" id="PR01100">
    <property type="entry name" value="SHIKIMTKNASE"/>
</dbReference>
<dbReference type="Pfam" id="PF01202">
    <property type="entry name" value="SKI"/>
    <property type="match status" value="1"/>
</dbReference>
<dbReference type="InterPro" id="IPR027417">
    <property type="entry name" value="P-loop_NTPase"/>
</dbReference>
<evidence type="ECO:0000256" key="1">
    <source>
        <dbReference type="ARBA" id="ARBA00004761"/>
    </source>
</evidence>
<reference evidence="10" key="1">
    <citation type="submission" date="2021-09" db="EMBL/GenBank/DDBJ databases">
        <title>Complete genome sequence and metabolic characterization of Streptomyces tanashiensis DSM 731 the producer of antibacterial Kalafungin and diverse secondary metabolites.</title>
        <authorList>
            <person name="Abbasi M.N."/>
            <person name="Anwar M.N."/>
            <person name="Alam K."/>
            <person name="Shoaib M."/>
            <person name="Lin Z."/>
            <person name="Hayat M."/>
            <person name="Ali M.I."/>
            <person name="Malik H.M.T."/>
            <person name="Ahmed I."/>
            <person name="Li A."/>
            <person name="Hailong Wang H."/>
            <person name="Zhang Y."/>
        </authorList>
    </citation>
    <scope>NUCLEOTIDE SEQUENCE</scope>
    <source>
        <strain evidence="10">Kala</strain>
    </source>
</reference>
<accession>A0ABY6R8L8</accession>
<dbReference type="InterPro" id="IPR011013">
    <property type="entry name" value="Gal_mutarotase_sf_dom"/>
</dbReference>
<proteinExistence type="inferred from homology"/>
<dbReference type="RefSeq" id="WP_267260170.1">
    <property type="nucleotide sequence ID" value="NZ_CP084204.1"/>
</dbReference>
<dbReference type="InterPro" id="IPR037480">
    <property type="entry name" value="YihR-like"/>
</dbReference>
<dbReference type="InterPro" id="IPR031322">
    <property type="entry name" value="Shikimate/glucono_kinase"/>
</dbReference>
<organism evidence="10 11">
    <name type="scientific">Streptomyces tanashiensis</name>
    <dbReference type="NCBI Taxonomy" id="67367"/>
    <lineage>
        <taxon>Bacteria</taxon>
        <taxon>Bacillati</taxon>
        <taxon>Actinomycetota</taxon>
        <taxon>Actinomycetes</taxon>
        <taxon>Kitasatosporales</taxon>
        <taxon>Streptomycetaceae</taxon>
        <taxon>Streptomyces</taxon>
    </lineage>
</organism>
<dbReference type="NCBIfam" id="TIGR01313">
    <property type="entry name" value="therm_gnt_kin"/>
    <property type="match status" value="1"/>
</dbReference>
<keyword evidence="6" id="KW-0418">Kinase</keyword>
<gene>
    <name evidence="10" type="ORF">LDH80_37025</name>
</gene>
<dbReference type="PANTHER" id="PTHR43442:SF3">
    <property type="entry name" value="GLUCONOKINASE-RELATED"/>
    <property type="match status" value="1"/>
</dbReference>
<comment type="catalytic activity">
    <reaction evidence="8">
        <text>D-gluconate + ATP = 6-phospho-D-gluconate + ADP + H(+)</text>
        <dbReference type="Rhea" id="RHEA:19433"/>
        <dbReference type="ChEBI" id="CHEBI:15378"/>
        <dbReference type="ChEBI" id="CHEBI:18391"/>
        <dbReference type="ChEBI" id="CHEBI:30616"/>
        <dbReference type="ChEBI" id="CHEBI:58759"/>
        <dbReference type="ChEBI" id="CHEBI:456216"/>
        <dbReference type="EC" id="2.7.1.12"/>
    </reaction>
</comment>
<feature type="compositionally biased region" description="Basic and acidic residues" evidence="9">
    <location>
        <begin position="187"/>
        <end position="200"/>
    </location>
</feature>
<keyword evidence="7" id="KW-0067">ATP-binding</keyword>
<dbReference type="CDD" id="cd09022">
    <property type="entry name" value="Aldose_epim_Ec_YihR"/>
    <property type="match status" value="1"/>
</dbReference>
<dbReference type="Gene3D" id="3.40.50.300">
    <property type="entry name" value="P-loop containing nucleotide triphosphate hydrolases"/>
    <property type="match status" value="1"/>
</dbReference>
<evidence type="ECO:0000256" key="4">
    <source>
        <dbReference type="ARBA" id="ARBA00022679"/>
    </source>
</evidence>
<evidence type="ECO:0000313" key="10">
    <source>
        <dbReference type="EMBL" id="UZX25957.1"/>
    </source>
</evidence>
<comment type="pathway">
    <text evidence="1">Carbohydrate acid metabolism.</text>
</comment>
<keyword evidence="11" id="KW-1185">Reference proteome</keyword>
<dbReference type="GeneID" id="95605162"/>
<dbReference type="Proteomes" id="UP001164506">
    <property type="component" value="Chromosome"/>
</dbReference>
<evidence type="ECO:0000256" key="7">
    <source>
        <dbReference type="ARBA" id="ARBA00022840"/>
    </source>
</evidence>
<dbReference type="InterPro" id="IPR006001">
    <property type="entry name" value="Therm_gnt_kin"/>
</dbReference>
<evidence type="ECO:0000313" key="11">
    <source>
        <dbReference type="Proteomes" id="UP001164506"/>
    </source>
</evidence>
<dbReference type="Gene3D" id="2.70.98.10">
    <property type="match status" value="1"/>
</dbReference>
<dbReference type="SUPFAM" id="SSF52540">
    <property type="entry name" value="P-loop containing nucleoside triphosphate hydrolases"/>
    <property type="match status" value="1"/>
</dbReference>
<dbReference type="InterPro" id="IPR014718">
    <property type="entry name" value="GH-type_carb-bd"/>
</dbReference>
<dbReference type="EC" id="2.7.1.12" evidence="3"/>